<name>A0A6J6CCJ9_9ZZZZ</name>
<evidence type="ECO:0000313" key="5">
    <source>
        <dbReference type="EMBL" id="CAB4548924.1"/>
    </source>
</evidence>
<dbReference type="PANTHER" id="PTHR48097">
    <property type="entry name" value="L-THREONINE ALDOLASE-RELATED"/>
    <property type="match status" value="1"/>
</dbReference>
<dbReference type="Pfam" id="PF01212">
    <property type="entry name" value="Beta_elim_lyase"/>
    <property type="match status" value="1"/>
</dbReference>
<sequence length="358" mass="38486">MTKNPRGFASDNYAGIHPAVLKAIAAENEGHEVAYGDDSVTARFDELVKQLFGSKALGFPVFNGTGANVVALQAATKRWEAVICAESAHINMDEGGAPEKMAGLKLWNVPTEDGKLTPALVETQIFDMGVVHRAQPSVISITQTTEMGTLYQPSEIKALADVAHKHGLLLHLDGARLSNAAAALGLSFKEFTTDLGVDLVSLGGTKIGALAAEAVIVIDASTATGKALAEAMPFLRKTSMQLASKMRFFSAQLIALFENNAEVAIANAKHANAMASRLYEGVMKVSAKHPEVLVRNRAEANAVFPEMPEAVTQKIMEDYRFYVWNQATGQVRWMCSWDTTQEDVDGILAALEKSLTAH</sequence>
<dbReference type="EMBL" id="CAEZSN010000131">
    <property type="protein sequence ID" value="CAB4548924.1"/>
    <property type="molecule type" value="Genomic_DNA"/>
</dbReference>
<evidence type="ECO:0000256" key="2">
    <source>
        <dbReference type="ARBA" id="ARBA00006966"/>
    </source>
</evidence>
<proteinExistence type="inferred from homology"/>
<keyword evidence="3" id="KW-0663">Pyridoxal phosphate</keyword>
<feature type="domain" description="Aromatic amino acid beta-eliminating lyase/threonine aldolase" evidence="4">
    <location>
        <begin position="8"/>
        <end position="291"/>
    </location>
</feature>
<gene>
    <name evidence="5" type="ORF">UFOPK1433_00993</name>
</gene>
<comment type="similarity">
    <text evidence="2">Belongs to the threonine aldolase family.</text>
</comment>
<dbReference type="CDD" id="cd06502">
    <property type="entry name" value="TA_like"/>
    <property type="match status" value="1"/>
</dbReference>
<accession>A0A6J6CCJ9</accession>
<evidence type="ECO:0000259" key="4">
    <source>
        <dbReference type="Pfam" id="PF01212"/>
    </source>
</evidence>
<protein>
    <submittedName>
        <fullName evidence="5">Unannotated protein</fullName>
    </submittedName>
</protein>
<dbReference type="SUPFAM" id="SSF53383">
    <property type="entry name" value="PLP-dependent transferases"/>
    <property type="match status" value="1"/>
</dbReference>
<reference evidence="5" key="1">
    <citation type="submission" date="2020-05" db="EMBL/GenBank/DDBJ databases">
        <authorList>
            <person name="Chiriac C."/>
            <person name="Salcher M."/>
            <person name="Ghai R."/>
            <person name="Kavagutti S V."/>
        </authorList>
    </citation>
    <scope>NUCLEOTIDE SEQUENCE</scope>
</reference>
<evidence type="ECO:0000256" key="3">
    <source>
        <dbReference type="ARBA" id="ARBA00022898"/>
    </source>
</evidence>
<evidence type="ECO:0000256" key="1">
    <source>
        <dbReference type="ARBA" id="ARBA00001933"/>
    </source>
</evidence>
<dbReference type="Gene3D" id="3.40.640.10">
    <property type="entry name" value="Type I PLP-dependent aspartate aminotransferase-like (Major domain)"/>
    <property type="match status" value="1"/>
</dbReference>
<organism evidence="5">
    <name type="scientific">freshwater metagenome</name>
    <dbReference type="NCBI Taxonomy" id="449393"/>
    <lineage>
        <taxon>unclassified sequences</taxon>
        <taxon>metagenomes</taxon>
        <taxon>ecological metagenomes</taxon>
    </lineage>
</organism>
<comment type="cofactor">
    <cofactor evidence="1">
        <name>pyridoxal 5'-phosphate</name>
        <dbReference type="ChEBI" id="CHEBI:597326"/>
    </cofactor>
</comment>
<dbReference type="GO" id="GO:0006520">
    <property type="term" value="P:amino acid metabolic process"/>
    <property type="evidence" value="ECO:0007669"/>
    <property type="project" value="InterPro"/>
</dbReference>
<dbReference type="InterPro" id="IPR015422">
    <property type="entry name" value="PyrdxlP-dep_Trfase_small"/>
</dbReference>
<dbReference type="InterPro" id="IPR015421">
    <property type="entry name" value="PyrdxlP-dep_Trfase_major"/>
</dbReference>
<dbReference type="PANTHER" id="PTHR48097:SF5">
    <property type="entry name" value="LOW SPECIFICITY L-THREONINE ALDOLASE"/>
    <property type="match status" value="1"/>
</dbReference>
<dbReference type="GO" id="GO:0016829">
    <property type="term" value="F:lyase activity"/>
    <property type="evidence" value="ECO:0007669"/>
    <property type="project" value="InterPro"/>
</dbReference>
<dbReference type="Gene3D" id="3.90.1150.10">
    <property type="entry name" value="Aspartate Aminotransferase, domain 1"/>
    <property type="match status" value="1"/>
</dbReference>
<dbReference type="AlphaFoldDB" id="A0A6J6CCJ9"/>
<dbReference type="InterPro" id="IPR001597">
    <property type="entry name" value="ArAA_b-elim_lyase/Thr_aldolase"/>
</dbReference>
<dbReference type="InterPro" id="IPR015424">
    <property type="entry name" value="PyrdxlP-dep_Trfase"/>
</dbReference>